<evidence type="ECO:0000313" key="2">
    <source>
        <dbReference type="EMBL" id="TSD68268.1"/>
    </source>
</evidence>
<keyword evidence="1" id="KW-1133">Transmembrane helix</keyword>
<name>A0A554SPL5_9ACTN</name>
<accession>A0A554SPL5</accession>
<dbReference type="Proteomes" id="UP000316988">
    <property type="component" value="Unassembled WGS sequence"/>
</dbReference>
<dbReference type="RefSeq" id="WP_143911216.1">
    <property type="nucleotide sequence ID" value="NZ_VLNT01000001.1"/>
</dbReference>
<evidence type="ECO:0000313" key="3">
    <source>
        <dbReference type="Proteomes" id="UP000316988"/>
    </source>
</evidence>
<protein>
    <recommendedName>
        <fullName evidence="4">DUF2746 domain-containing protein</fullName>
    </recommendedName>
</protein>
<dbReference type="EMBL" id="VLNT01000001">
    <property type="protein sequence ID" value="TSD68268.1"/>
    <property type="molecule type" value="Genomic_DNA"/>
</dbReference>
<gene>
    <name evidence="2" type="ORF">FNM00_01350</name>
</gene>
<feature type="transmembrane region" description="Helical" evidence="1">
    <location>
        <begin position="6"/>
        <end position="28"/>
    </location>
</feature>
<dbReference type="OrthoDB" id="5078127at2"/>
<proteinExistence type="predicted"/>
<organism evidence="2 3">
    <name type="scientific">Aeromicrobium piscarium</name>
    <dbReference type="NCBI Taxonomy" id="2590901"/>
    <lineage>
        <taxon>Bacteria</taxon>
        <taxon>Bacillati</taxon>
        <taxon>Actinomycetota</taxon>
        <taxon>Actinomycetes</taxon>
        <taxon>Propionibacteriales</taxon>
        <taxon>Nocardioidaceae</taxon>
        <taxon>Aeromicrobium</taxon>
    </lineage>
</organism>
<evidence type="ECO:0000256" key="1">
    <source>
        <dbReference type="SAM" id="Phobius"/>
    </source>
</evidence>
<evidence type="ECO:0008006" key="4">
    <source>
        <dbReference type="Google" id="ProtNLM"/>
    </source>
</evidence>
<keyword evidence="1" id="KW-0812">Transmembrane</keyword>
<keyword evidence="3" id="KW-1185">Reference proteome</keyword>
<comment type="caution">
    <text evidence="2">The sequence shown here is derived from an EMBL/GenBank/DDBJ whole genome shotgun (WGS) entry which is preliminary data.</text>
</comment>
<keyword evidence="1" id="KW-0472">Membrane</keyword>
<reference evidence="2 3" key="1">
    <citation type="submission" date="2019-07" db="EMBL/GenBank/DDBJ databases">
        <authorList>
            <person name="Zhao L.H."/>
        </authorList>
    </citation>
    <scope>NUCLEOTIDE SEQUENCE [LARGE SCALE GENOMIC DNA]</scope>
    <source>
        <strain evidence="2 3">Co35</strain>
    </source>
</reference>
<sequence>MTEAQTWTLIATFITAFFGTLTLFGVMVTRLIPAEIGGVRAEMSGLATGLRADMGAMETRLSAKIDALDRDVQAIARRVFPDAG</sequence>
<dbReference type="AlphaFoldDB" id="A0A554SPL5"/>